<accession>B6K5R0</accession>
<dbReference type="STRING" id="402676.B6K5R0"/>
<sequence>MSSHLFAYYYQDKFTLFRDLVLAEELHRKGKNTTKKTILTKSEINAKDRFGRTILHIAVSECKNNYVQALLKNENVDLLAQDEESGYTALHRAFLVGNIPAAILILERGKEACLRIKDKEGLSPFDLLDYTLPVIRPSQGELANEVYSFGSNSNCLLGFPDSDDRSHPEKIHLCKDFKVYTDSAERFANVHVLDVQLSRFHTVILTDEEKNNVYICGIGTGGRLGFATDVQFTPMQVFVHDRKIVKVCVTNYHTIVLTDSGALYSWGNSINGVLGYSMSSSQRDEAVQLSPRRIIALKEMNVIGICACDTHCIAYTNTDVYTWGLNNGQLGHVKTQEVITSPKRVAGLSSLVVNCACNEYCTICLLDNNSIWVMTRFTQFRLQVIVDTPSSSLTITAHPQSSKKNIYKKMVVNDTFLCILTELGEVIMADIRPFKDQEPLTKGKIKFKLAWTFQRAQKAAMDIALGSNDTLLLCTLDGSAWKRIKRSKPRDDVQRLHKRQFKYERVGDIQRITAVRSNSHNSFFVLRSDYRVDPIPQDVPSVDSVLFNYFPEQLRMIAGREGTTNDSNDTLSKEQLCLLLSKIELPHTDTVVKTDTFSMHCHRAILATRSSPLADLLSNSQELMDGIVLNHHSNGQWELTLTGFSDVAIAIILVYLYTDVLLVSFLSDKENTETKNAVLSLARALKLSKLEDVLQYTFVRQPPSSFLQNLMEFKRNTPLFESTADIVVSASDKNLYCHKVFLNGMSGFFASVMQFKKLQDNSPSGIQKVSVMDTQSELMRRTINSVYDPHGSYLSSWEGVETIDEWLHLIYKLFLVADEFLFFRLRKEIAIFLLRFLNLKTLPELMVFAKDFHIDALYARCVDYACYNIQYYLEGNKLCQLENQHISAITKKIKELQLSSSPNLRSNAVLNRMTIKYPILGDTQKFSKRILIEFFLSDEEGVFWPSIKRVQGTMKVPMDTMHDEMHKSPRRKSLAEPSVETTSVRVVSDQSASSPRQPANMKASTFFGPGSSSLPTVAEAPSTPDITKTTKKLAELSFGSPQDVDVSSARQERKRWSSETTVQTPKVSLSSLMTSAKQSDSVKSPPAFTPLKQPILKKSQKEKHRDKHKQQQSANSSMLQQQKLSSTPSSSPASTQKPKAWSTTPKSSVKKGDSLRDLLRREQALSSSFSSVSPSRSTPSKVFSPSPVWRKNSVSPLASPSSSIPLKSPGRATSLTEIMLEQQLELEEERTKKMNRKSIKEIQQEEEFQQWWERESARYQQQMALEQQAEETAIKASMKPKKGKNSRRRSSTTQRQPPSSITQTAPITIRKKNDRK</sequence>
<dbReference type="PROSITE" id="PS50012">
    <property type="entry name" value="RCC1_3"/>
    <property type="match status" value="4"/>
</dbReference>
<dbReference type="Pfam" id="PF00651">
    <property type="entry name" value="BTB"/>
    <property type="match status" value="1"/>
</dbReference>
<gene>
    <name evidence="6" type="primary">btb1</name>
    <name evidence="5" type="ORF">SJAG_04035</name>
</gene>
<dbReference type="EMBL" id="KE651167">
    <property type="protein sequence ID" value="EEB08864.1"/>
    <property type="molecule type" value="Genomic_DNA"/>
</dbReference>
<dbReference type="InterPro" id="IPR036770">
    <property type="entry name" value="Ankyrin_rpt-contain_sf"/>
</dbReference>
<dbReference type="OrthoDB" id="1893551at2759"/>
<feature type="repeat" description="RCC1" evidence="2">
    <location>
        <begin position="144"/>
        <end position="208"/>
    </location>
</feature>
<dbReference type="InterPro" id="IPR009091">
    <property type="entry name" value="RCC1/BLIP-II"/>
</dbReference>
<feature type="compositionally biased region" description="Low complexity" evidence="3">
    <location>
        <begin position="1291"/>
        <end position="1304"/>
    </location>
</feature>
<feature type="compositionally biased region" description="Low complexity" evidence="3">
    <location>
        <begin position="1119"/>
        <end position="1140"/>
    </location>
</feature>
<dbReference type="SMART" id="SM00225">
    <property type="entry name" value="BTB"/>
    <property type="match status" value="2"/>
</dbReference>
<evidence type="ECO:0000259" key="4">
    <source>
        <dbReference type="PROSITE" id="PS50097"/>
    </source>
</evidence>
<feature type="region of interest" description="Disordered" evidence="3">
    <location>
        <begin position="1263"/>
        <end position="1316"/>
    </location>
</feature>
<feature type="compositionally biased region" description="Polar residues" evidence="3">
    <location>
        <begin position="1058"/>
        <end position="1082"/>
    </location>
</feature>
<feature type="region of interest" description="Disordered" evidence="3">
    <location>
        <begin position="960"/>
        <end position="1026"/>
    </location>
</feature>
<feature type="compositionally biased region" description="Basic residues" evidence="3">
    <location>
        <begin position="1098"/>
        <end position="1110"/>
    </location>
</feature>
<dbReference type="Gene3D" id="3.30.710.10">
    <property type="entry name" value="Potassium Channel Kv1.1, Chain A"/>
    <property type="match status" value="2"/>
</dbReference>
<reference evidence="5 7" key="1">
    <citation type="journal article" date="2011" name="Science">
        <title>Comparative functional genomics of the fission yeasts.</title>
        <authorList>
            <person name="Rhind N."/>
            <person name="Chen Z."/>
            <person name="Yassour M."/>
            <person name="Thompson D.A."/>
            <person name="Haas B.J."/>
            <person name="Habib N."/>
            <person name="Wapinski I."/>
            <person name="Roy S."/>
            <person name="Lin M.F."/>
            <person name="Heiman D.I."/>
            <person name="Young S.K."/>
            <person name="Furuya K."/>
            <person name="Guo Y."/>
            <person name="Pidoux A."/>
            <person name="Chen H.M."/>
            <person name="Robbertse B."/>
            <person name="Goldberg J.M."/>
            <person name="Aoki K."/>
            <person name="Bayne E.H."/>
            <person name="Berlin A.M."/>
            <person name="Desjardins C.A."/>
            <person name="Dobbs E."/>
            <person name="Dukaj L."/>
            <person name="Fan L."/>
            <person name="FitzGerald M.G."/>
            <person name="French C."/>
            <person name="Gujja S."/>
            <person name="Hansen K."/>
            <person name="Keifenheim D."/>
            <person name="Levin J.Z."/>
            <person name="Mosher R.A."/>
            <person name="Mueller C.A."/>
            <person name="Pfiffner J."/>
            <person name="Priest M."/>
            <person name="Russ C."/>
            <person name="Smialowska A."/>
            <person name="Swoboda P."/>
            <person name="Sykes S.M."/>
            <person name="Vaughn M."/>
            <person name="Vengrova S."/>
            <person name="Yoder R."/>
            <person name="Zeng Q."/>
            <person name="Allshire R."/>
            <person name="Baulcombe D."/>
            <person name="Birren B.W."/>
            <person name="Brown W."/>
            <person name="Ekwall K."/>
            <person name="Kellis M."/>
            <person name="Leatherwood J."/>
            <person name="Levin H."/>
            <person name="Margalit H."/>
            <person name="Martienssen R."/>
            <person name="Nieduszynski C.A."/>
            <person name="Spatafora J.W."/>
            <person name="Friedman N."/>
            <person name="Dalgaard J.Z."/>
            <person name="Baumann P."/>
            <person name="Niki H."/>
            <person name="Regev A."/>
            <person name="Nusbaum C."/>
        </authorList>
    </citation>
    <scope>NUCLEOTIDE SEQUENCE [LARGE SCALE GENOMIC DNA]</scope>
    <source>
        <strain evidence="7">yFS275 / FY16936</strain>
    </source>
</reference>
<keyword evidence="7" id="KW-1185">Reference proteome</keyword>
<dbReference type="VEuPathDB" id="FungiDB:SJAG_04035"/>
<dbReference type="Pfam" id="PF13540">
    <property type="entry name" value="RCC1_2"/>
    <property type="match status" value="1"/>
</dbReference>
<dbReference type="GeneID" id="7047559"/>
<feature type="compositionally biased region" description="Basic and acidic residues" evidence="3">
    <location>
        <begin position="1150"/>
        <end position="1163"/>
    </location>
</feature>
<evidence type="ECO:0000313" key="6">
    <source>
        <dbReference type="JaponicusDB" id="SJAG_04035"/>
    </source>
</evidence>
<dbReference type="InterPro" id="IPR000210">
    <property type="entry name" value="BTB/POZ_dom"/>
</dbReference>
<dbReference type="Proteomes" id="UP000001744">
    <property type="component" value="Unassembled WGS sequence"/>
</dbReference>
<dbReference type="Gene3D" id="1.25.40.20">
    <property type="entry name" value="Ankyrin repeat-containing domain"/>
    <property type="match status" value="1"/>
</dbReference>
<feature type="compositionally biased region" description="Basic residues" evidence="3">
    <location>
        <begin position="1278"/>
        <end position="1290"/>
    </location>
</feature>
<dbReference type="Gene3D" id="2.130.10.30">
    <property type="entry name" value="Regulator of chromosome condensation 1/beta-lactamase-inhibitor protein II"/>
    <property type="match status" value="1"/>
</dbReference>
<name>B6K5R0_SCHJY</name>
<feature type="region of interest" description="Disordered" evidence="3">
    <location>
        <begin position="1039"/>
        <end position="1211"/>
    </location>
</feature>
<dbReference type="PROSITE" id="PS50097">
    <property type="entry name" value="BTB"/>
    <property type="match status" value="2"/>
</dbReference>
<keyword evidence="1" id="KW-0677">Repeat</keyword>
<dbReference type="Pfam" id="PF12796">
    <property type="entry name" value="Ank_2"/>
    <property type="match status" value="1"/>
</dbReference>
<dbReference type="SUPFAM" id="SSF50985">
    <property type="entry name" value="RCC1/BLIP-II"/>
    <property type="match status" value="1"/>
</dbReference>
<dbReference type="Pfam" id="PF00415">
    <property type="entry name" value="RCC1"/>
    <property type="match status" value="1"/>
</dbReference>
<feature type="compositionally biased region" description="Low complexity" evidence="3">
    <location>
        <begin position="1166"/>
        <end position="1180"/>
    </location>
</feature>
<dbReference type="OMA" id="FEFVLRY"/>
<dbReference type="InterPro" id="IPR000408">
    <property type="entry name" value="Reg_chr_condens"/>
</dbReference>
<evidence type="ECO:0000256" key="2">
    <source>
        <dbReference type="PROSITE-ProRule" id="PRU00235"/>
    </source>
</evidence>
<feature type="repeat" description="RCC1" evidence="2">
    <location>
        <begin position="261"/>
        <end position="318"/>
    </location>
</feature>
<dbReference type="RefSeq" id="XP_002175157.1">
    <property type="nucleotide sequence ID" value="XM_002175121.1"/>
</dbReference>
<organism evidence="5 7">
    <name type="scientific">Schizosaccharomyces japonicus (strain yFS275 / FY16936)</name>
    <name type="common">Fission yeast</name>
    <dbReference type="NCBI Taxonomy" id="402676"/>
    <lineage>
        <taxon>Eukaryota</taxon>
        <taxon>Fungi</taxon>
        <taxon>Dikarya</taxon>
        <taxon>Ascomycota</taxon>
        <taxon>Taphrinomycotina</taxon>
        <taxon>Schizosaccharomycetes</taxon>
        <taxon>Schizosaccharomycetales</taxon>
        <taxon>Schizosaccharomycetaceae</taxon>
        <taxon>Schizosaccharomyces</taxon>
    </lineage>
</organism>
<evidence type="ECO:0000256" key="3">
    <source>
        <dbReference type="SAM" id="MobiDB-lite"/>
    </source>
</evidence>
<dbReference type="InterPro" id="IPR051625">
    <property type="entry name" value="Signaling_Regulatory_Domain"/>
</dbReference>
<dbReference type="PANTHER" id="PTHR22872">
    <property type="entry name" value="BTK-BINDING PROTEIN-RELATED"/>
    <property type="match status" value="1"/>
</dbReference>
<dbReference type="InterPro" id="IPR002110">
    <property type="entry name" value="Ankyrin_rpt"/>
</dbReference>
<dbReference type="SMART" id="SM00248">
    <property type="entry name" value="ANK"/>
    <property type="match status" value="2"/>
</dbReference>
<feature type="repeat" description="RCC1" evidence="2">
    <location>
        <begin position="318"/>
        <end position="368"/>
    </location>
</feature>
<dbReference type="InterPro" id="IPR011333">
    <property type="entry name" value="SKP1/BTB/POZ_sf"/>
</dbReference>
<protein>
    <submittedName>
        <fullName evidence="5">BTB/POZ domain-containing protein Btb1</fullName>
    </submittedName>
</protein>
<dbReference type="SUPFAM" id="SSF54695">
    <property type="entry name" value="POZ domain"/>
    <property type="match status" value="2"/>
</dbReference>
<feature type="compositionally biased region" description="Polar residues" evidence="3">
    <location>
        <begin position="979"/>
        <end position="997"/>
    </location>
</feature>
<dbReference type="GO" id="GO:0000151">
    <property type="term" value="C:ubiquitin ligase complex"/>
    <property type="evidence" value="ECO:0007669"/>
    <property type="project" value="EnsemblFungi"/>
</dbReference>
<dbReference type="eggNOG" id="KOG0783">
    <property type="taxonomic scope" value="Eukaryota"/>
</dbReference>
<dbReference type="JaponicusDB" id="SJAG_04035">
    <property type="gene designation" value="btb1"/>
</dbReference>
<dbReference type="HOGENOM" id="CLU_004619_0_0_1"/>
<feature type="domain" description="BTB" evidence="4">
    <location>
        <begin position="724"/>
        <end position="788"/>
    </location>
</feature>
<evidence type="ECO:0000313" key="7">
    <source>
        <dbReference type="Proteomes" id="UP000001744"/>
    </source>
</evidence>
<dbReference type="PANTHER" id="PTHR22872:SF2">
    <property type="entry name" value="INHIBITOR OF BRUTON TYROSINE KINASE"/>
    <property type="match status" value="1"/>
</dbReference>
<feature type="domain" description="BTB" evidence="4">
    <location>
        <begin position="588"/>
        <end position="665"/>
    </location>
</feature>
<dbReference type="SUPFAM" id="SSF48403">
    <property type="entry name" value="Ankyrin repeat"/>
    <property type="match status" value="1"/>
</dbReference>
<proteinExistence type="predicted"/>
<feature type="compositionally biased region" description="Low complexity" evidence="3">
    <location>
        <begin position="1193"/>
        <end position="1209"/>
    </location>
</feature>
<evidence type="ECO:0000256" key="1">
    <source>
        <dbReference type="ARBA" id="ARBA00022737"/>
    </source>
</evidence>
<feature type="repeat" description="RCC1" evidence="2">
    <location>
        <begin position="211"/>
        <end position="260"/>
    </location>
</feature>
<evidence type="ECO:0000313" key="5">
    <source>
        <dbReference type="EMBL" id="EEB08864.1"/>
    </source>
</evidence>